<name>A0A4Z2G897_9TELE</name>
<comment type="caution">
    <text evidence="1">The sequence shown here is derived from an EMBL/GenBank/DDBJ whole genome shotgun (WGS) entry which is preliminary data.</text>
</comment>
<sequence length="168" mass="18095">MPLFLARGHPDRLQDRRHICSVTLCVCLGGAAARGGAATVPPVGGVVPSDVSGSIAAGGRTPGAQTQGVKRRFGLLPRTQPPFWTPDRPDPALFSVLNALNKLRRRVLVVFGARHGDLGRVTLLVQQLLERVHLAALVQGREIRRLRRGRLSPVLIGVELQVPKPGHD</sequence>
<evidence type="ECO:0000313" key="1">
    <source>
        <dbReference type="EMBL" id="TNN49739.1"/>
    </source>
</evidence>
<dbReference type="Proteomes" id="UP000314294">
    <property type="component" value="Unassembled WGS sequence"/>
</dbReference>
<organism evidence="1 2">
    <name type="scientific">Liparis tanakae</name>
    <name type="common">Tanaka's snailfish</name>
    <dbReference type="NCBI Taxonomy" id="230148"/>
    <lineage>
        <taxon>Eukaryota</taxon>
        <taxon>Metazoa</taxon>
        <taxon>Chordata</taxon>
        <taxon>Craniata</taxon>
        <taxon>Vertebrata</taxon>
        <taxon>Euteleostomi</taxon>
        <taxon>Actinopterygii</taxon>
        <taxon>Neopterygii</taxon>
        <taxon>Teleostei</taxon>
        <taxon>Neoteleostei</taxon>
        <taxon>Acanthomorphata</taxon>
        <taxon>Eupercaria</taxon>
        <taxon>Perciformes</taxon>
        <taxon>Cottioidei</taxon>
        <taxon>Cottales</taxon>
        <taxon>Liparidae</taxon>
        <taxon>Liparis</taxon>
    </lineage>
</organism>
<gene>
    <name evidence="1" type="ORF">EYF80_040031</name>
</gene>
<protein>
    <submittedName>
        <fullName evidence="1">Uncharacterized protein</fullName>
    </submittedName>
</protein>
<evidence type="ECO:0000313" key="2">
    <source>
        <dbReference type="Proteomes" id="UP000314294"/>
    </source>
</evidence>
<proteinExistence type="predicted"/>
<dbReference type="AlphaFoldDB" id="A0A4Z2G897"/>
<reference evidence="1 2" key="1">
    <citation type="submission" date="2019-03" db="EMBL/GenBank/DDBJ databases">
        <title>First draft genome of Liparis tanakae, snailfish: a comprehensive survey of snailfish specific genes.</title>
        <authorList>
            <person name="Kim W."/>
            <person name="Song I."/>
            <person name="Jeong J.-H."/>
            <person name="Kim D."/>
            <person name="Kim S."/>
            <person name="Ryu S."/>
            <person name="Song J.Y."/>
            <person name="Lee S.K."/>
        </authorList>
    </citation>
    <scope>NUCLEOTIDE SEQUENCE [LARGE SCALE GENOMIC DNA]</scope>
    <source>
        <tissue evidence="1">Muscle</tissue>
    </source>
</reference>
<accession>A0A4Z2G897</accession>
<keyword evidence="2" id="KW-1185">Reference proteome</keyword>
<dbReference type="EMBL" id="SRLO01000642">
    <property type="protein sequence ID" value="TNN49739.1"/>
    <property type="molecule type" value="Genomic_DNA"/>
</dbReference>